<sequence length="207" mass="22334">MDLKSLARDERTDLADFLETLSPEQWDAPTLCGEWRVRDLVAHLVSYDDLSLRDMAGRFVKGRFTLDGANDVGLAEYGGRTSGELLALARKHVRPAGVMAWSGGVVALTGGVIHHQDIRRPLGLPREIPAERLVAALRGALKVPVFGGARRARRLRLVATDLDWSRGSGPEARGSAEAILMAIAGRPSAVGELSGPGRELLAERVAR</sequence>
<dbReference type="Pfam" id="PF11716">
    <property type="entry name" value="MDMPI_N"/>
    <property type="match status" value="1"/>
</dbReference>
<keyword evidence="3" id="KW-1185">Reference proteome</keyword>
<dbReference type="InterPro" id="IPR034660">
    <property type="entry name" value="DinB/YfiT-like"/>
</dbReference>
<keyword evidence="2" id="KW-0413">Isomerase</keyword>
<protein>
    <submittedName>
        <fullName evidence="2">Maleylpyruvate isomerase family mycothiol-dependent enzyme</fullName>
    </submittedName>
</protein>
<dbReference type="Proteomes" id="UP001569904">
    <property type="component" value="Unassembled WGS sequence"/>
</dbReference>
<proteinExistence type="predicted"/>
<gene>
    <name evidence="2" type="ORF">SM436_06380</name>
</gene>
<evidence type="ECO:0000313" key="3">
    <source>
        <dbReference type="Proteomes" id="UP001569904"/>
    </source>
</evidence>
<evidence type="ECO:0000259" key="1">
    <source>
        <dbReference type="Pfam" id="PF11716"/>
    </source>
</evidence>
<name>A0ABV4QRT5_9ACTN</name>
<dbReference type="SUPFAM" id="SSF109854">
    <property type="entry name" value="DinB/YfiT-like putative metalloenzymes"/>
    <property type="match status" value="1"/>
</dbReference>
<dbReference type="GO" id="GO:0016853">
    <property type="term" value="F:isomerase activity"/>
    <property type="evidence" value="ECO:0007669"/>
    <property type="project" value="UniProtKB-KW"/>
</dbReference>
<reference evidence="2 3" key="1">
    <citation type="submission" date="2023-11" db="EMBL/GenBank/DDBJ databases">
        <title>Actinomadura monticuli sp. nov., isolated from volcanic ash.</title>
        <authorList>
            <person name="Lee S.D."/>
            <person name="Yang H."/>
            <person name="Kim I.S."/>
        </authorList>
    </citation>
    <scope>NUCLEOTIDE SEQUENCE [LARGE SCALE GENOMIC DNA]</scope>
    <source>
        <strain evidence="2 3">DSM 45346</strain>
    </source>
</reference>
<dbReference type="InterPro" id="IPR024344">
    <property type="entry name" value="MDMPI_metal-binding"/>
</dbReference>
<evidence type="ECO:0000313" key="2">
    <source>
        <dbReference type="EMBL" id="MFA1553313.1"/>
    </source>
</evidence>
<feature type="domain" description="Mycothiol-dependent maleylpyruvate isomerase metal-binding" evidence="1">
    <location>
        <begin position="8"/>
        <end position="86"/>
    </location>
</feature>
<dbReference type="NCBIfam" id="TIGR03083">
    <property type="entry name" value="maleylpyruvate isomerase family mycothiol-dependent enzyme"/>
    <property type="match status" value="1"/>
</dbReference>
<dbReference type="Gene3D" id="1.20.120.450">
    <property type="entry name" value="dinb family like domain"/>
    <property type="match status" value="1"/>
</dbReference>
<comment type="caution">
    <text evidence="2">The sequence shown here is derived from an EMBL/GenBank/DDBJ whole genome shotgun (WGS) entry which is preliminary data.</text>
</comment>
<organism evidence="2 3">
    <name type="scientific">Actinomadura chokoriensis</name>
    <dbReference type="NCBI Taxonomy" id="454156"/>
    <lineage>
        <taxon>Bacteria</taxon>
        <taxon>Bacillati</taxon>
        <taxon>Actinomycetota</taxon>
        <taxon>Actinomycetes</taxon>
        <taxon>Streptosporangiales</taxon>
        <taxon>Thermomonosporaceae</taxon>
        <taxon>Actinomadura</taxon>
    </lineage>
</organism>
<accession>A0ABV4QRT5</accession>
<dbReference type="EMBL" id="JAXCEH010000003">
    <property type="protein sequence ID" value="MFA1553313.1"/>
    <property type="molecule type" value="Genomic_DNA"/>
</dbReference>
<dbReference type="RefSeq" id="WP_371939711.1">
    <property type="nucleotide sequence ID" value="NZ_JAXCEH010000003.1"/>
</dbReference>
<dbReference type="InterPro" id="IPR017517">
    <property type="entry name" value="Maleyloyr_isom"/>
</dbReference>